<evidence type="ECO:0000256" key="7">
    <source>
        <dbReference type="ARBA" id="ARBA00022692"/>
    </source>
</evidence>
<dbReference type="GO" id="GO:0005789">
    <property type="term" value="C:endoplasmic reticulum membrane"/>
    <property type="evidence" value="ECO:0007669"/>
    <property type="project" value="UniProtKB-SubCell"/>
</dbReference>
<accession>A0A9P7VBM5</accession>
<name>A0A9P7VBM5_9ASCO</name>
<dbReference type="PANTHER" id="PTHR12646">
    <property type="entry name" value="NOT56 - RELATED"/>
    <property type="match status" value="1"/>
</dbReference>
<gene>
    <name evidence="15" type="primary">ALG3</name>
    <name evidence="15" type="ORF">KQ657_004167</name>
</gene>
<protein>
    <recommendedName>
        <fullName evidence="4 14">Dol-P-Man:Man(5)GlcNAc(2)-PP-Dol alpha-1,3-mannosyltransferase</fullName>
        <ecNumber evidence="3 14">2.4.1.258</ecNumber>
    </recommendedName>
    <alternativeName>
        <fullName evidence="14">Dol-P-Man-dependent alpha(1-3)-mannosyltransferase</fullName>
    </alternativeName>
</protein>
<dbReference type="Pfam" id="PF05208">
    <property type="entry name" value="ALG3"/>
    <property type="match status" value="1"/>
</dbReference>
<evidence type="ECO:0000256" key="11">
    <source>
        <dbReference type="ARBA" id="ARBA00044743"/>
    </source>
</evidence>
<evidence type="ECO:0000256" key="10">
    <source>
        <dbReference type="ARBA" id="ARBA00023136"/>
    </source>
</evidence>
<keyword evidence="10 14" id="KW-0472">Membrane</keyword>
<keyword evidence="6 14" id="KW-0808">Transferase</keyword>
<dbReference type="AlphaFoldDB" id="A0A9P7VBM5"/>
<evidence type="ECO:0000256" key="5">
    <source>
        <dbReference type="ARBA" id="ARBA00022676"/>
    </source>
</evidence>
<evidence type="ECO:0000313" key="15">
    <source>
        <dbReference type="EMBL" id="KAG7195053.1"/>
    </source>
</evidence>
<comment type="subcellular location">
    <subcellularLocation>
        <location evidence="1 14">Endoplasmic reticulum membrane</location>
        <topology evidence="1 14">Multi-pass membrane protein</topology>
    </subcellularLocation>
</comment>
<feature type="transmembrane region" description="Helical" evidence="14">
    <location>
        <begin position="380"/>
        <end position="401"/>
    </location>
</feature>
<organism evidence="15 16">
    <name type="scientific">Scheffersomyces spartinae</name>
    <dbReference type="NCBI Taxonomy" id="45513"/>
    <lineage>
        <taxon>Eukaryota</taxon>
        <taxon>Fungi</taxon>
        <taxon>Dikarya</taxon>
        <taxon>Ascomycota</taxon>
        <taxon>Saccharomycotina</taxon>
        <taxon>Pichiomycetes</taxon>
        <taxon>Debaryomycetaceae</taxon>
        <taxon>Scheffersomyces</taxon>
    </lineage>
</organism>
<dbReference type="GeneID" id="66117541"/>
<feature type="transmembrane region" description="Helical" evidence="14">
    <location>
        <begin position="444"/>
        <end position="467"/>
    </location>
</feature>
<dbReference type="Proteomes" id="UP000790833">
    <property type="component" value="Unassembled WGS sequence"/>
</dbReference>
<evidence type="ECO:0000256" key="14">
    <source>
        <dbReference type="RuleBase" id="RU364047"/>
    </source>
</evidence>
<evidence type="ECO:0000256" key="9">
    <source>
        <dbReference type="ARBA" id="ARBA00022989"/>
    </source>
</evidence>
<dbReference type="PANTHER" id="PTHR12646:SF0">
    <property type="entry name" value="DOL-P-MAN:MAN(5)GLCNAC(2)-PP-DOL ALPHA-1,3-MANNOSYLTRANSFERASE"/>
    <property type="match status" value="1"/>
</dbReference>
<feature type="transmembrane region" description="Helical" evidence="14">
    <location>
        <begin position="231"/>
        <end position="247"/>
    </location>
</feature>
<keyword evidence="8 14" id="KW-0256">Endoplasmic reticulum</keyword>
<dbReference type="InterPro" id="IPR007873">
    <property type="entry name" value="Glycosyltransferase_ALG3"/>
</dbReference>
<dbReference type="RefSeq" id="XP_043050600.1">
    <property type="nucleotide sequence ID" value="XM_043194849.1"/>
</dbReference>
<dbReference type="OrthoDB" id="20028at2759"/>
<proteinExistence type="inferred from homology"/>
<dbReference type="EMBL" id="JAHMUF010000005">
    <property type="protein sequence ID" value="KAG7195053.1"/>
    <property type="molecule type" value="Genomic_DNA"/>
</dbReference>
<evidence type="ECO:0000256" key="13">
    <source>
        <dbReference type="ARBA" id="ARBA00093457"/>
    </source>
</evidence>
<keyword evidence="9 14" id="KW-1133">Transmembrane helix</keyword>
<dbReference type="GO" id="GO:0052925">
    <property type="term" value="F:dol-P-Man:Man(5)GlcNAc(2)-PP-Dol alpha-1,3-mannosyltransferase activity"/>
    <property type="evidence" value="ECO:0007669"/>
    <property type="project" value="UniProtKB-EC"/>
</dbReference>
<evidence type="ECO:0000256" key="2">
    <source>
        <dbReference type="ARBA" id="ARBA00004922"/>
    </source>
</evidence>
<keyword evidence="16" id="KW-1185">Reference proteome</keyword>
<evidence type="ECO:0000256" key="3">
    <source>
        <dbReference type="ARBA" id="ARBA00011964"/>
    </source>
</evidence>
<feature type="transmembrane region" description="Helical" evidence="14">
    <location>
        <begin position="253"/>
        <end position="276"/>
    </location>
</feature>
<evidence type="ECO:0000256" key="1">
    <source>
        <dbReference type="ARBA" id="ARBA00004477"/>
    </source>
</evidence>
<evidence type="ECO:0000256" key="8">
    <source>
        <dbReference type="ARBA" id="ARBA00022824"/>
    </source>
</evidence>
<feature type="transmembrane region" description="Helical" evidence="14">
    <location>
        <begin position="324"/>
        <end position="341"/>
    </location>
</feature>
<evidence type="ECO:0000256" key="6">
    <source>
        <dbReference type="ARBA" id="ARBA00022679"/>
    </source>
</evidence>
<feature type="transmembrane region" description="Helical" evidence="14">
    <location>
        <begin position="52"/>
        <end position="74"/>
    </location>
</feature>
<keyword evidence="5 14" id="KW-0328">Glycosyltransferase</keyword>
<comment type="similarity">
    <text evidence="13">Belongs to the glycosyltransferase ALG3 family.</text>
</comment>
<dbReference type="EC" id="2.4.1.258" evidence="3 14"/>
<comment type="caution">
    <text evidence="15">The sequence shown here is derived from an EMBL/GenBank/DDBJ whole genome shotgun (WGS) entry which is preliminary data.</text>
</comment>
<evidence type="ECO:0000256" key="4">
    <source>
        <dbReference type="ARBA" id="ARBA00015561"/>
    </source>
</evidence>
<comment type="pathway">
    <text evidence="2 14">Protein modification; protein glycosylation.</text>
</comment>
<keyword evidence="7 14" id="KW-0812">Transmembrane</keyword>
<feature type="transmembrane region" description="Helical" evidence="14">
    <location>
        <begin position="135"/>
        <end position="154"/>
    </location>
</feature>
<comment type="function">
    <text evidence="11 14">Dol-P-Man:Man(5)GlcNAc(2)-PP-Dol alpha-1,3-mannosyltransferase that operates in the biosynthetic pathway of dolichol-linked oligosaccharides, the glycan precursors employed in protein asparagine (N)-glycosylation. The assembly of dolichol-linked oligosaccharides begins on the cytosolic side of the endoplasmic reticulum membrane and finishes in its lumen. The sequential addition of sugars to dolichol pyrophosphate produces dolichol-linked oligosaccharides containing fourteen sugars, including two GlcNAcs, nine mannoses and three glucoses. Once assembled, the oligosaccharide is transferred from the lipid to nascent proteins by oligosaccharyltransferases. In the lumen of the endoplasmic reticulum, adds the first dolichyl beta-D-mannosyl phosphate derived mannose in an alpha-1,3 linkage to Man(5)GlcNAc(2)-PP-dolichol to produce Man(6)GlcNAc(2)-PP-dolichol.</text>
</comment>
<sequence>MAPTINDKDDHLVLANETLASPELPEFTFRNVMGDIKYLIQVLINDPFYKRLVGPIIVFLMSILSRIVITMIPYTEIDFSTYMQQIQLVKDGELDYSLIRGDTGPVVYPAGFITVYEWIYDFTGQGTQLAAGQSLFSMVLTATTLLTVVVYCLIVDMPPWPLLMLVLSKRLISIYVLRLFNDVFTTICMIGVTLLLQLASYTYSILSTYLFVLCGVAADLYSLAISVKMNALLYLPGFIFVCYFLLGENLIKLLLVLLIIPLIQVLVGWKFLIPLYHDEEAKYLRYQYLSNAFDFSRTFLYKWTVNWRFLSEQVFLSKTFHKSLLFLHGVVLLCFVVFKFTKKHMIGKSFKHLIGDFFAIHKSTVNPQNILINQRLGPKYVFLILAISNVVGILCSRSLHYQFLSWYYWQLPALLWFAGFNVYVATVVLLIHEYTWNVYPSTELSSALLVSVLTLVLTGIFINSLLWHPDKEQDDRDHKKKNE</sequence>
<comment type="catalytic activity">
    <reaction evidence="12 14">
        <text>an alpha-D-Man-(1-&gt;2)-alpha-D-Man-(1-&gt;2)-alpha-D-Man-(1-&gt;3)-[alpha-D-Man-(1-&gt;6)]-beta-D-Man-(1-&gt;4)-beta-D-GlcNAc-(1-&gt;4)-alpha-D-GlcNAc-diphospho-di-trans,poly-cis-dolichol + a di-trans,poly-cis-dolichyl beta-D-mannosyl phosphate = an alpha-D-Man-(1-&gt;2)-alpha-D-Man-(1-&gt;2)-alpha-D-Man-(1-&gt;3)-[alpha-D-Man-(1-&gt;3)-alpha-D-Man-(1-&gt;6)]-beta-D-Man-(1-&gt;4)-beta-D-GlcNAc-(1-&gt;4)-alpha-D-GlcNAc-diphospho-di-trans,poly-cis-dolichol + a di-trans,poly-cis-dolichyl phosphate + H(+)</text>
        <dbReference type="Rhea" id="RHEA:29527"/>
        <dbReference type="Rhea" id="RHEA-COMP:19498"/>
        <dbReference type="Rhea" id="RHEA-COMP:19501"/>
        <dbReference type="Rhea" id="RHEA-COMP:19516"/>
        <dbReference type="Rhea" id="RHEA-COMP:19517"/>
        <dbReference type="ChEBI" id="CHEBI:15378"/>
        <dbReference type="ChEBI" id="CHEBI:57683"/>
        <dbReference type="ChEBI" id="CHEBI:58211"/>
        <dbReference type="ChEBI" id="CHEBI:132515"/>
        <dbReference type="ChEBI" id="CHEBI:132516"/>
        <dbReference type="EC" id="2.4.1.258"/>
    </reaction>
    <physiologicalReaction direction="left-to-right" evidence="12 14">
        <dbReference type="Rhea" id="RHEA:29528"/>
    </physiologicalReaction>
</comment>
<feature type="transmembrane region" description="Helical" evidence="14">
    <location>
        <begin position="413"/>
        <end position="432"/>
    </location>
</feature>
<feature type="transmembrane region" description="Helical" evidence="14">
    <location>
        <begin position="205"/>
        <end position="224"/>
    </location>
</feature>
<feature type="transmembrane region" description="Helical" evidence="14">
    <location>
        <begin position="175"/>
        <end position="199"/>
    </location>
</feature>
<evidence type="ECO:0000313" key="16">
    <source>
        <dbReference type="Proteomes" id="UP000790833"/>
    </source>
</evidence>
<evidence type="ECO:0000256" key="12">
    <source>
        <dbReference type="ARBA" id="ARBA00049506"/>
    </source>
</evidence>
<reference evidence="15" key="1">
    <citation type="submission" date="2021-03" db="EMBL/GenBank/DDBJ databases">
        <authorList>
            <person name="Palmer J.M."/>
        </authorList>
    </citation>
    <scope>NUCLEOTIDE SEQUENCE</scope>
    <source>
        <strain evidence="15">ARV_011</strain>
    </source>
</reference>